<evidence type="ECO:0000259" key="3">
    <source>
        <dbReference type="PROSITE" id="PS50853"/>
    </source>
</evidence>
<accession>A0A1U9ZXP9</accession>
<evidence type="ECO:0000256" key="1">
    <source>
        <dbReference type="ARBA" id="ARBA00023295"/>
    </source>
</evidence>
<proteinExistence type="predicted"/>
<dbReference type="AlphaFoldDB" id="A0A1U9ZXP9"/>
<protein>
    <recommendedName>
        <fullName evidence="3">Fibronectin type-III domain-containing protein</fullName>
    </recommendedName>
</protein>
<dbReference type="KEGG" id="noa:BKM31_15890"/>
<gene>
    <name evidence="4" type="ORF">BKM31_15890</name>
</gene>
<evidence type="ECO:0000313" key="4">
    <source>
        <dbReference type="EMBL" id="AQZ62741.1"/>
    </source>
</evidence>
<dbReference type="PROSITE" id="PS50853">
    <property type="entry name" value="FN3"/>
    <property type="match status" value="1"/>
</dbReference>
<dbReference type="SUPFAM" id="SSF49265">
    <property type="entry name" value="Fibronectin type III"/>
    <property type="match status" value="1"/>
</dbReference>
<dbReference type="GO" id="GO:0000272">
    <property type="term" value="P:polysaccharide catabolic process"/>
    <property type="evidence" value="ECO:0007669"/>
    <property type="project" value="UniProtKB-KW"/>
</dbReference>
<dbReference type="InterPro" id="IPR036116">
    <property type="entry name" value="FN3_sf"/>
</dbReference>
<keyword evidence="5" id="KW-1185">Reference proteome</keyword>
<dbReference type="OrthoDB" id="3412323at2"/>
<sequence>MQIIIPSEPMRYGLRLIAYQPNGPRLGLLGQHLGFEAALPLNDIPALRLTYSTHAAGAQWLAQPCEIAIEWSAGGAWTEPQGGRFLRIKRGSDASDHAGPLSFDAPGWSWQLRKLVLYPGAGMVDGKRPFNAATPGAILRTVVDEGQARGTLPGLAVDFTPTHDSAGQPWDKLLTIGLDPGADLLTLMINLAEQGVLDWTMQGRVLRAFNEGTTLARDFATGPAPVDLRMGRDVTDAPDDATLEDVSTAILIVGENGLQVEVTNPAALAPWGRWETYQSQSGVSDEGTARVLAQYALDRASRERVQHTRQVTPYAARWLALRDYRPGDTVLAPGDQGVMQGLRVRQITLSCDADGAIGGNLVLNDRFLERDLRLARRSLGILDGGISSGGGGGTPAPDTDGRVPAAPGGLLVEPAAYLDEHGYAHGQATLGWGAVTADVNGGDLSVDGYEVYARRNEANVPWVLVAQTDSADRTATISPLVVGWEYSFKVRATNDGTKGVFSSQFVVLVPDDATPPPTPSTPLVAARLGVIHVTWDGLGSAGEAMPLDLDRVHVWMRDPLDPADTGTRVGYLTSAGTEVIPGQPYEADREIWLSAADRSGNESAPSAHVIVAVTPLVDTDLIGEVIDGAEHIITGSIPAEAKIVVGSITAALIQSGAIQAGHIQANAVEADKIAAGAIQAGHIAANAVTAGSISAGAVTANKLAATAIDGKTITGSNIRTAATGRRIDLQPPGTTFPEMRFYPGSGTNYTRLTTRDDWFAGEATFEITSGTNQGQTAASSTVVAAGFLSMQVLNSSLSTPNGGLMEIAEGYARYGYFKDAAREQYFWFDNSGRTRHVGKWWDYTQQGNTAGVFAGSVTFGSGQFASFSYGATMASNMGPVCVMRDGAAGNSGGSSFNPNAYWCVIASSDTGFTAKSSTTTSKAYYFWSHRH</sequence>
<evidence type="ECO:0000256" key="2">
    <source>
        <dbReference type="ARBA" id="ARBA00023326"/>
    </source>
</evidence>
<name>A0A1U9ZXP9_9ACTN</name>
<keyword evidence="1" id="KW-0326">Glycosidase</keyword>
<evidence type="ECO:0000313" key="5">
    <source>
        <dbReference type="Proteomes" id="UP000190797"/>
    </source>
</evidence>
<dbReference type="EMBL" id="CP017717">
    <property type="protein sequence ID" value="AQZ62741.1"/>
    <property type="molecule type" value="Genomic_DNA"/>
</dbReference>
<dbReference type="Proteomes" id="UP000190797">
    <property type="component" value="Chromosome"/>
</dbReference>
<organism evidence="4 5">
    <name type="scientific">[Actinomadura] parvosata subsp. kistnae</name>
    <dbReference type="NCBI Taxonomy" id="1909395"/>
    <lineage>
        <taxon>Bacteria</taxon>
        <taxon>Bacillati</taxon>
        <taxon>Actinomycetota</taxon>
        <taxon>Actinomycetes</taxon>
        <taxon>Streptosporangiales</taxon>
        <taxon>Streptosporangiaceae</taxon>
        <taxon>Nonomuraea</taxon>
    </lineage>
</organism>
<dbReference type="InterPro" id="IPR003961">
    <property type="entry name" value="FN3_dom"/>
</dbReference>
<dbReference type="RefSeq" id="WP_080038921.1">
    <property type="nucleotide sequence ID" value="NZ_CP017717.1"/>
</dbReference>
<dbReference type="Gene3D" id="2.60.40.10">
    <property type="entry name" value="Immunoglobulins"/>
    <property type="match status" value="1"/>
</dbReference>
<dbReference type="InterPro" id="IPR013783">
    <property type="entry name" value="Ig-like_fold"/>
</dbReference>
<dbReference type="STRING" id="1909395.BKM31_15890"/>
<dbReference type="CDD" id="cd00063">
    <property type="entry name" value="FN3"/>
    <property type="match status" value="1"/>
</dbReference>
<keyword evidence="2" id="KW-0119">Carbohydrate metabolism</keyword>
<feature type="domain" description="Fibronectin type-III" evidence="3">
    <location>
        <begin position="406"/>
        <end position="512"/>
    </location>
</feature>
<dbReference type="GO" id="GO:0016798">
    <property type="term" value="F:hydrolase activity, acting on glycosyl bonds"/>
    <property type="evidence" value="ECO:0007669"/>
    <property type="project" value="UniProtKB-KW"/>
</dbReference>
<reference evidence="5" key="1">
    <citation type="journal article" date="2017" name="Med. Chem. Commun.">
        <title>Nonomuraea sp. ATCC 55076 harbours the largest actinomycete chromosome to date and the kistamicin biosynthetic gene cluster.</title>
        <authorList>
            <person name="Nazari B."/>
            <person name="Forneris C.C."/>
            <person name="Gibson M.I."/>
            <person name="Moon K."/>
            <person name="Schramma K.R."/>
            <person name="Seyedsayamdost M.R."/>
        </authorList>
    </citation>
    <scope>NUCLEOTIDE SEQUENCE [LARGE SCALE GENOMIC DNA]</scope>
    <source>
        <strain evidence="5">ATCC 55076</strain>
    </source>
</reference>
<keyword evidence="1" id="KW-0378">Hydrolase</keyword>
<keyword evidence="2" id="KW-0624">Polysaccharide degradation</keyword>